<keyword evidence="2" id="KW-1185">Reference proteome</keyword>
<evidence type="ECO:0000313" key="2">
    <source>
        <dbReference type="Proteomes" id="UP000828390"/>
    </source>
</evidence>
<dbReference type="EMBL" id="JAIWYP010000002">
    <property type="protein sequence ID" value="KAH3869034.1"/>
    <property type="molecule type" value="Genomic_DNA"/>
</dbReference>
<dbReference type="Proteomes" id="UP000828390">
    <property type="component" value="Unassembled WGS sequence"/>
</dbReference>
<proteinExistence type="predicted"/>
<organism evidence="1 2">
    <name type="scientific">Dreissena polymorpha</name>
    <name type="common">Zebra mussel</name>
    <name type="synonym">Mytilus polymorpha</name>
    <dbReference type="NCBI Taxonomy" id="45954"/>
    <lineage>
        <taxon>Eukaryota</taxon>
        <taxon>Metazoa</taxon>
        <taxon>Spiralia</taxon>
        <taxon>Lophotrochozoa</taxon>
        <taxon>Mollusca</taxon>
        <taxon>Bivalvia</taxon>
        <taxon>Autobranchia</taxon>
        <taxon>Heteroconchia</taxon>
        <taxon>Euheterodonta</taxon>
        <taxon>Imparidentia</taxon>
        <taxon>Neoheterodontei</taxon>
        <taxon>Myida</taxon>
        <taxon>Dreissenoidea</taxon>
        <taxon>Dreissenidae</taxon>
        <taxon>Dreissena</taxon>
    </lineage>
</organism>
<accession>A0A9D4M485</accession>
<name>A0A9D4M485_DREPO</name>
<evidence type="ECO:0008006" key="3">
    <source>
        <dbReference type="Google" id="ProtNLM"/>
    </source>
</evidence>
<dbReference type="AlphaFoldDB" id="A0A9D4M485"/>
<evidence type="ECO:0000313" key="1">
    <source>
        <dbReference type="EMBL" id="KAH3869034.1"/>
    </source>
</evidence>
<dbReference type="SUPFAM" id="SSF56436">
    <property type="entry name" value="C-type lectin-like"/>
    <property type="match status" value="1"/>
</dbReference>
<reference evidence="1" key="2">
    <citation type="submission" date="2020-11" db="EMBL/GenBank/DDBJ databases">
        <authorList>
            <person name="McCartney M.A."/>
            <person name="Auch B."/>
            <person name="Kono T."/>
            <person name="Mallez S."/>
            <person name="Becker A."/>
            <person name="Gohl D.M."/>
            <person name="Silverstein K.A.T."/>
            <person name="Koren S."/>
            <person name="Bechman K.B."/>
            <person name="Herman A."/>
            <person name="Abrahante J.E."/>
            <person name="Garbe J."/>
        </authorList>
    </citation>
    <scope>NUCLEOTIDE SEQUENCE</scope>
    <source>
        <strain evidence="1">Duluth1</strain>
        <tissue evidence="1">Whole animal</tissue>
    </source>
</reference>
<comment type="caution">
    <text evidence="1">The sequence shown here is derived from an EMBL/GenBank/DDBJ whole genome shotgun (WGS) entry which is preliminary data.</text>
</comment>
<dbReference type="InterPro" id="IPR016187">
    <property type="entry name" value="CTDL_fold"/>
</dbReference>
<sequence>MYEAQEYCVGLGGCLVGNNSSLADLNHAIYSQTRGPAHWIGTRKLGGLRLVWLNGENLSVTPSIEDPSSTCAHV</sequence>
<reference evidence="1" key="1">
    <citation type="journal article" date="2019" name="bioRxiv">
        <title>The Genome of the Zebra Mussel, Dreissena polymorpha: A Resource for Invasive Species Research.</title>
        <authorList>
            <person name="McCartney M.A."/>
            <person name="Auch B."/>
            <person name="Kono T."/>
            <person name="Mallez S."/>
            <person name="Zhang Y."/>
            <person name="Obille A."/>
            <person name="Becker A."/>
            <person name="Abrahante J.E."/>
            <person name="Garbe J."/>
            <person name="Badalamenti J.P."/>
            <person name="Herman A."/>
            <person name="Mangelson H."/>
            <person name="Liachko I."/>
            <person name="Sullivan S."/>
            <person name="Sone E.D."/>
            <person name="Koren S."/>
            <person name="Silverstein K.A.T."/>
            <person name="Beckman K.B."/>
            <person name="Gohl D.M."/>
        </authorList>
    </citation>
    <scope>NUCLEOTIDE SEQUENCE</scope>
    <source>
        <strain evidence="1">Duluth1</strain>
        <tissue evidence="1">Whole animal</tissue>
    </source>
</reference>
<gene>
    <name evidence="1" type="ORF">DPMN_032190</name>
</gene>
<protein>
    <recommendedName>
        <fullName evidence="3">C-type lectin domain-containing protein</fullName>
    </recommendedName>
</protein>